<dbReference type="SUPFAM" id="SSF55008">
    <property type="entry name" value="HMA, heavy metal-associated domain"/>
    <property type="match status" value="1"/>
</dbReference>
<evidence type="ECO:0000259" key="2">
    <source>
        <dbReference type="PROSITE" id="PS50846"/>
    </source>
</evidence>
<keyword evidence="4" id="KW-1185">Reference proteome</keyword>
<gene>
    <name evidence="3" type="ORF">CYMTET_26931</name>
</gene>
<reference evidence="3 4" key="1">
    <citation type="journal article" date="2015" name="Genome Biol. Evol.">
        <title>Comparative Genomics of a Bacterivorous Green Alga Reveals Evolutionary Causalities and Consequences of Phago-Mixotrophic Mode of Nutrition.</title>
        <authorList>
            <person name="Burns J.A."/>
            <person name="Paasch A."/>
            <person name="Narechania A."/>
            <person name="Kim E."/>
        </authorList>
    </citation>
    <scope>NUCLEOTIDE SEQUENCE [LARGE SCALE GENOMIC DNA]</scope>
    <source>
        <strain evidence="3 4">PLY_AMNH</strain>
    </source>
</reference>
<dbReference type="CDD" id="cd00371">
    <property type="entry name" value="HMA"/>
    <property type="match status" value="1"/>
</dbReference>
<dbReference type="Gene3D" id="3.30.70.100">
    <property type="match status" value="1"/>
</dbReference>
<dbReference type="AlphaFoldDB" id="A0AAE0FQR6"/>
<evidence type="ECO:0000313" key="4">
    <source>
        <dbReference type="Proteomes" id="UP001190700"/>
    </source>
</evidence>
<proteinExistence type="predicted"/>
<dbReference type="InterPro" id="IPR006121">
    <property type="entry name" value="HMA_dom"/>
</dbReference>
<dbReference type="PROSITE" id="PS01047">
    <property type="entry name" value="HMA_1"/>
    <property type="match status" value="1"/>
</dbReference>
<dbReference type="Proteomes" id="UP001190700">
    <property type="component" value="Unassembled WGS sequence"/>
</dbReference>
<feature type="domain" description="HMA" evidence="2">
    <location>
        <begin position="85"/>
        <end position="156"/>
    </location>
</feature>
<evidence type="ECO:0000256" key="1">
    <source>
        <dbReference type="ARBA" id="ARBA00022723"/>
    </source>
</evidence>
<dbReference type="InterPro" id="IPR036163">
    <property type="entry name" value="HMA_dom_sf"/>
</dbReference>
<dbReference type="EMBL" id="LGRX02014627">
    <property type="protein sequence ID" value="KAK3264322.1"/>
    <property type="molecule type" value="Genomic_DNA"/>
</dbReference>
<organism evidence="3 4">
    <name type="scientific">Cymbomonas tetramitiformis</name>
    <dbReference type="NCBI Taxonomy" id="36881"/>
    <lineage>
        <taxon>Eukaryota</taxon>
        <taxon>Viridiplantae</taxon>
        <taxon>Chlorophyta</taxon>
        <taxon>Pyramimonadophyceae</taxon>
        <taxon>Pyramimonadales</taxon>
        <taxon>Pyramimonadaceae</taxon>
        <taxon>Cymbomonas</taxon>
    </lineage>
</organism>
<evidence type="ECO:0000313" key="3">
    <source>
        <dbReference type="EMBL" id="KAK3264322.1"/>
    </source>
</evidence>
<dbReference type="GO" id="GO:0046872">
    <property type="term" value="F:metal ion binding"/>
    <property type="evidence" value="ECO:0007669"/>
    <property type="project" value="UniProtKB-KW"/>
</dbReference>
<keyword evidence="1" id="KW-0479">Metal-binding</keyword>
<accession>A0AAE0FQR6</accession>
<name>A0AAE0FQR6_9CHLO</name>
<protein>
    <recommendedName>
        <fullName evidence="2">HMA domain-containing protein</fullName>
    </recommendedName>
</protein>
<sequence length="159" mass="17002">MHVASAANAVFTYAASCPPARSRSHTSVTSSCLPGSRSIHARHLIILKDTEVFKRQSLSRFQRKLPRPNLGPLYSGDGEEDDDLMEVDIKVEGMVCGGCSGNVAKALEKVEKVEKVEVNLETGVASVWLNVETMGDALEALPSLVGAVTDAGFDAEPVF</sequence>
<dbReference type="InterPro" id="IPR017969">
    <property type="entry name" value="Heavy-metal-associated_CS"/>
</dbReference>
<comment type="caution">
    <text evidence="3">The sequence shown here is derived from an EMBL/GenBank/DDBJ whole genome shotgun (WGS) entry which is preliminary data.</text>
</comment>
<dbReference type="Pfam" id="PF00403">
    <property type="entry name" value="HMA"/>
    <property type="match status" value="1"/>
</dbReference>
<dbReference type="PROSITE" id="PS50846">
    <property type="entry name" value="HMA_2"/>
    <property type="match status" value="1"/>
</dbReference>